<feature type="transmembrane region" description="Helical" evidence="6">
    <location>
        <begin position="110"/>
        <end position="130"/>
    </location>
</feature>
<dbReference type="RefSeq" id="WP_156353898.1">
    <property type="nucleotide sequence ID" value="NZ_CACRST010000013.1"/>
</dbReference>
<proteinExistence type="predicted"/>
<accession>A0A6N2TEV6</accession>
<evidence type="ECO:0000256" key="4">
    <source>
        <dbReference type="ARBA" id="ARBA00022989"/>
    </source>
</evidence>
<organism evidence="7">
    <name type="scientific">Blautia glucerasea</name>
    <dbReference type="NCBI Taxonomy" id="536633"/>
    <lineage>
        <taxon>Bacteria</taxon>
        <taxon>Bacillati</taxon>
        <taxon>Bacillota</taxon>
        <taxon>Clostridia</taxon>
        <taxon>Lachnospirales</taxon>
        <taxon>Lachnospiraceae</taxon>
        <taxon>Blautia</taxon>
    </lineage>
</organism>
<sequence length="356" mass="38686">MKKKGQVKDLILWTFLAIVLGMIVSMAFLPLLGVNPIEATKIMFTEVFSDKFTMGNILVKTTPLILTSLAFAFTYKANLYNIGAQGQFYVGCICATATSLAFMTKLPGPLVMLMAFAAAILGGGLTGLLIGFLKAKFNANEFLVSMMSTYVIQYLLQYLLRTVLQEPKREYLKTQYLDASVWLPKIIPGTSVSLGIVIAVLAAVFIWFVLYRTSLGYRIRVTGLNQDAAAMSGIKPGRMCMTAFFISGAIAGLAGFTEINGMQHMLLTGFESDIGSYGIGIAIMAAANPIGCIFAALLFGTLQVGGTALGHSTDAPASVIDVMLGFVMLFVLMSFFVRRKLEIRKMKQQKIQKEGE</sequence>
<dbReference type="InterPro" id="IPR001851">
    <property type="entry name" value="ABC_transp_permease"/>
</dbReference>
<dbReference type="PANTHER" id="PTHR47089:SF1">
    <property type="entry name" value="GUANOSINE ABC TRANSPORTER PERMEASE PROTEIN NUPP"/>
    <property type="match status" value="1"/>
</dbReference>
<evidence type="ECO:0000256" key="2">
    <source>
        <dbReference type="ARBA" id="ARBA00022475"/>
    </source>
</evidence>
<name>A0A6N2TEV6_9FIRM</name>
<feature type="transmembrane region" description="Helical" evidence="6">
    <location>
        <begin position="87"/>
        <end position="104"/>
    </location>
</feature>
<comment type="subcellular location">
    <subcellularLocation>
        <location evidence="1">Cell membrane</location>
        <topology evidence="1">Multi-pass membrane protein</topology>
    </subcellularLocation>
</comment>
<evidence type="ECO:0000256" key="3">
    <source>
        <dbReference type="ARBA" id="ARBA00022692"/>
    </source>
</evidence>
<dbReference type="PANTHER" id="PTHR47089">
    <property type="entry name" value="ABC TRANSPORTER, PERMEASE PROTEIN"/>
    <property type="match status" value="1"/>
</dbReference>
<keyword evidence="3 6" id="KW-0812">Transmembrane</keyword>
<gene>
    <name evidence="7" type="ORF">BGLFYP119_01578</name>
</gene>
<feature type="transmembrane region" description="Helical" evidence="6">
    <location>
        <begin position="12"/>
        <end position="32"/>
    </location>
</feature>
<dbReference type="GO" id="GO:0022857">
    <property type="term" value="F:transmembrane transporter activity"/>
    <property type="evidence" value="ECO:0007669"/>
    <property type="project" value="InterPro"/>
</dbReference>
<keyword evidence="2" id="KW-1003">Cell membrane</keyword>
<evidence type="ECO:0000313" key="7">
    <source>
        <dbReference type="EMBL" id="VYT04117.1"/>
    </source>
</evidence>
<feature type="transmembrane region" description="Helical" evidence="6">
    <location>
        <begin position="142"/>
        <end position="160"/>
    </location>
</feature>
<keyword evidence="5 6" id="KW-0472">Membrane</keyword>
<feature type="transmembrane region" description="Helical" evidence="6">
    <location>
        <begin position="319"/>
        <end position="337"/>
    </location>
</feature>
<reference evidence="7" key="1">
    <citation type="submission" date="2019-11" db="EMBL/GenBank/DDBJ databases">
        <authorList>
            <person name="Feng L."/>
        </authorList>
    </citation>
    <scope>NUCLEOTIDE SEQUENCE</scope>
    <source>
        <strain evidence="7">BgluceraseaLFYP119</strain>
    </source>
</reference>
<dbReference type="CDD" id="cd06580">
    <property type="entry name" value="TM_PBP1_transp_TpRbsC_like"/>
    <property type="match status" value="1"/>
</dbReference>
<protein>
    <submittedName>
        <fullName evidence="7">Beta-methylgalactoside transporter inner membrane component</fullName>
    </submittedName>
</protein>
<evidence type="ECO:0000256" key="6">
    <source>
        <dbReference type="SAM" id="Phobius"/>
    </source>
</evidence>
<keyword evidence="4 6" id="KW-1133">Transmembrane helix</keyword>
<feature type="transmembrane region" description="Helical" evidence="6">
    <location>
        <begin position="52"/>
        <end position="75"/>
    </location>
</feature>
<dbReference type="GO" id="GO:0005886">
    <property type="term" value="C:plasma membrane"/>
    <property type="evidence" value="ECO:0007669"/>
    <property type="project" value="UniProtKB-SubCell"/>
</dbReference>
<dbReference type="AlphaFoldDB" id="A0A6N2TEV6"/>
<evidence type="ECO:0000256" key="5">
    <source>
        <dbReference type="ARBA" id="ARBA00023136"/>
    </source>
</evidence>
<evidence type="ECO:0000256" key="1">
    <source>
        <dbReference type="ARBA" id="ARBA00004651"/>
    </source>
</evidence>
<dbReference type="Pfam" id="PF02653">
    <property type="entry name" value="BPD_transp_2"/>
    <property type="match status" value="1"/>
</dbReference>
<feature type="transmembrane region" description="Helical" evidence="6">
    <location>
        <begin position="274"/>
        <end position="299"/>
    </location>
</feature>
<feature type="transmembrane region" description="Helical" evidence="6">
    <location>
        <begin position="186"/>
        <end position="210"/>
    </location>
</feature>
<dbReference type="EMBL" id="CACRST010000013">
    <property type="protein sequence ID" value="VYT04117.1"/>
    <property type="molecule type" value="Genomic_DNA"/>
</dbReference>